<feature type="domain" description="TauD/TfdA-like" evidence="2">
    <location>
        <begin position="121"/>
        <end position="357"/>
    </location>
</feature>
<evidence type="ECO:0000313" key="4">
    <source>
        <dbReference type="Proteomes" id="UP001392437"/>
    </source>
</evidence>
<protein>
    <recommendedName>
        <fullName evidence="2">TauD/TfdA-like domain-containing protein</fullName>
    </recommendedName>
</protein>
<dbReference type="EMBL" id="JAQQWP010000001">
    <property type="protein sequence ID" value="KAK8132308.1"/>
    <property type="molecule type" value="Genomic_DNA"/>
</dbReference>
<dbReference type="GO" id="GO:0016491">
    <property type="term" value="F:oxidoreductase activity"/>
    <property type="evidence" value="ECO:0007669"/>
    <property type="project" value="UniProtKB-KW"/>
</dbReference>
<dbReference type="Proteomes" id="UP001392437">
    <property type="component" value="Unassembled WGS sequence"/>
</dbReference>
<evidence type="ECO:0000259" key="2">
    <source>
        <dbReference type="Pfam" id="PF02668"/>
    </source>
</evidence>
<keyword evidence="1" id="KW-0560">Oxidoreductase</keyword>
<evidence type="ECO:0000313" key="3">
    <source>
        <dbReference type="EMBL" id="KAK8132308.1"/>
    </source>
</evidence>
<organism evidence="3 4">
    <name type="scientific">Apiospora kogelbergensis</name>
    <dbReference type="NCBI Taxonomy" id="1337665"/>
    <lineage>
        <taxon>Eukaryota</taxon>
        <taxon>Fungi</taxon>
        <taxon>Dikarya</taxon>
        <taxon>Ascomycota</taxon>
        <taxon>Pezizomycotina</taxon>
        <taxon>Sordariomycetes</taxon>
        <taxon>Xylariomycetidae</taxon>
        <taxon>Amphisphaeriales</taxon>
        <taxon>Apiosporaceae</taxon>
        <taxon>Apiospora</taxon>
    </lineage>
</organism>
<dbReference type="InterPro" id="IPR042098">
    <property type="entry name" value="TauD-like_sf"/>
</dbReference>
<accession>A0AAW0RBY7</accession>
<keyword evidence="4" id="KW-1185">Reference proteome</keyword>
<dbReference type="Pfam" id="PF02668">
    <property type="entry name" value="TauD"/>
    <property type="match status" value="1"/>
</dbReference>
<dbReference type="InterPro" id="IPR003819">
    <property type="entry name" value="TauD/TfdA-like"/>
</dbReference>
<reference evidence="3 4" key="1">
    <citation type="submission" date="2023-01" db="EMBL/GenBank/DDBJ databases">
        <title>Analysis of 21 Apiospora genomes using comparative genomics revels a genus with tremendous synthesis potential of carbohydrate active enzymes and secondary metabolites.</title>
        <authorList>
            <person name="Sorensen T."/>
        </authorList>
    </citation>
    <scope>NUCLEOTIDE SEQUENCE [LARGE SCALE GENOMIC DNA]</scope>
    <source>
        <strain evidence="3 4">CBS 117206</strain>
    </source>
</reference>
<sequence length="364" mass="40305">MAAAKSSMQTLARSTRPIGRLMMRSPRQPAMFSSRPLSSSAAQGKPAMTMNPAADGSNSIAADVEFLRKMVQSFPNILHKDNTETAAPQQPADQYFEFPLGARFSAPTREAGLSMRDMVSCSLHEHGVAAIELGFEDEKSQFLLELVKQMNFEPDSHSSTTGALWDVTPKPEGIKSASATATQGRAHSRSHGVGEFAWHTDGSFEARPQRFFGLHIVRPDRQGGGVFRMLPAQALISSLSPDTVQTLLKTEFDIRVPDEFYKGVPTNRGKLLDCDPATGRHLLRFRADILPDPPKPGDEAANKAVAELNALLDDPNTKGLRLPDNVFKENVVLLMDNARFLHMRTPIRDQRRLLRRIRFHPKKA</sequence>
<proteinExistence type="predicted"/>
<dbReference type="AlphaFoldDB" id="A0AAW0RBY7"/>
<name>A0AAW0RBY7_9PEZI</name>
<evidence type="ECO:0000256" key="1">
    <source>
        <dbReference type="ARBA" id="ARBA00023002"/>
    </source>
</evidence>
<dbReference type="Gene3D" id="3.60.130.10">
    <property type="entry name" value="Clavaminate synthase-like"/>
    <property type="match status" value="1"/>
</dbReference>
<dbReference type="SUPFAM" id="SSF51197">
    <property type="entry name" value="Clavaminate synthase-like"/>
    <property type="match status" value="1"/>
</dbReference>
<gene>
    <name evidence="3" type="ORF">PG999_000481</name>
</gene>
<comment type="caution">
    <text evidence="3">The sequence shown here is derived from an EMBL/GenBank/DDBJ whole genome shotgun (WGS) entry which is preliminary data.</text>
</comment>